<dbReference type="PANTHER" id="PTHR24100">
    <property type="entry name" value="BUTYROPHILIN"/>
    <property type="match status" value="1"/>
</dbReference>
<name>I3NB34_ICTTR</name>
<feature type="domain" description="Butyrophilin subfamily 3 member A2-like Ig-C" evidence="6">
    <location>
        <begin position="8"/>
        <end position="94"/>
    </location>
</feature>
<dbReference type="AlphaFoldDB" id="I3NB34"/>
<dbReference type="EMBL" id="AGTP01008886">
    <property type="status" value="NOT_ANNOTATED_CDS"/>
    <property type="molecule type" value="Genomic_DNA"/>
</dbReference>
<comment type="subcellular location">
    <subcellularLocation>
        <location evidence="1">Membrane</location>
    </subcellularLocation>
</comment>
<dbReference type="InParanoid" id="I3NB34"/>
<dbReference type="Gene3D" id="2.60.40.10">
    <property type="entry name" value="Immunoglobulins"/>
    <property type="match status" value="1"/>
</dbReference>
<keyword evidence="3" id="KW-1133">Transmembrane helix</keyword>
<dbReference type="STRING" id="43179.ENSSTOP00000021581"/>
<accession>I3NB34</accession>
<reference evidence="7" key="2">
    <citation type="submission" date="2025-08" db="UniProtKB">
        <authorList>
            <consortium name="Ensembl"/>
        </authorList>
    </citation>
    <scope>IDENTIFICATION</scope>
</reference>
<dbReference type="FunFam" id="2.60.40.10:FF:000088">
    <property type="entry name" value="Butyrophilin subfamily 1 member A1"/>
    <property type="match status" value="1"/>
</dbReference>
<evidence type="ECO:0000256" key="5">
    <source>
        <dbReference type="ARBA" id="ARBA00023319"/>
    </source>
</evidence>
<dbReference type="EMBL" id="AGTP01008887">
    <property type="status" value="NOT_ANNOTATED_CDS"/>
    <property type="molecule type" value="Genomic_DNA"/>
</dbReference>
<evidence type="ECO:0000256" key="3">
    <source>
        <dbReference type="ARBA" id="ARBA00022989"/>
    </source>
</evidence>
<dbReference type="Proteomes" id="UP000005215">
    <property type="component" value="Unassembled WGS sequence"/>
</dbReference>
<sequence>MEILTSAIGTDIQISVQVSDTEGLLVECDSGGWFPQAEMTWRDSSGNTIPHSSKYYSQDGTGLLHLKMSVLLKNSTHGPVTCCFYNPATGQEKRAGIVIS</sequence>
<reference evidence="7" key="3">
    <citation type="submission" date="2025-09" db="UniProtKB">
        <authorList>
            <consortium name="Ensembl"/>
        </authorList>
    </citation>
    <scope>IDENTIFICATION</scope>
</reference>
<proteinExistence type="predicted"/>
<dbReference type="Pfam" id="PF22705">
    <property type="entry name" value="C2-set_3"/>
    <property type="match status" value="1"/>
</dbReference>
<keyword evidence="2" id="KW-0812">Transmembrane</keyword>
<organism evidence="7 8">
    <name type="scientific">Ictidomys tridecemlineatus</name>
    <name type="common">Thirteen-lined ground squirrel</name>
    <name type="synonym">Spermophilus tridecemlineatus</name>
    <dbReference type="NCBI Taxonomy" id="43179"/>
    <lineage>
        <taxon>Eukaryota</taxon>
        <taxon>Metazoa</taxon>
        <taxon>Chordata</taxon>
        <taxon>Craniata</taxon>
        <taxon>Vertebrata</taxon>
        <taxon>Euteleostomi</taxon>
        <taxon>Mammalia</taxon>
        <taxon>Eutheria</taxon>
        <taxon>Euarchontoglires</taxon>
        <taxon>Glires</taxon>
        <taxon>Rodentia</taxon>
        <taxon>Sciuromorpha</taxon>
        <taxon>Sciuridae</taxon>
        <taxon>Xerinae</taxon>
        <taxon>Marmotini</taxon>
        <taxon>Ictidomys</taxon>
    </lineage>
</organism>
<evidence type="ECO:0000313" key="7">
    <source>
        <dbReference type="Ensembl" id="ENSSTOP00000021581.2"/>
    </source>
</evidence>
<dbReference type="GO" id="GO:0005102">
    <property type="term" value="F:signaling receptor binding"/>
    <property type="evidence" value="ECO:0007669"/>
    <property type="project" value="TreeGrafter"/>
</dbReference>
<protein>
    <submittedName>
        <fullName evidence="7">Selection and upkeep of intraepithelial T-cells protein 9-like</fullName>
    </submittedName>
</protein>
<dbReference type="GO" id="GO:0050852">
    <property type="term" value="P:T cell receptor signaling pathway"/>
    <property type="evidence" value="ECO:0007669"/>
    <property type="project" value="TreeGrafter"/>
</dbReference>
<dbReference type="SUPFAM" id="SSF48726">
    <property type="entry name" value="Immunoglobulin"/>
    <property type="match status" value="1"/>
</dbReference>
<dbReference type="GO" id="GO:0009897">
    <property type="term" value="C:external side of plasma membrane"/>
    <property type="evidence" value="ECO:0007669"/>
    <property type="project" value="TreeGrafter"/>
</dbReference>
<dbReference type="InterPro" id="IPR050504">
    <property type="entry name" value="IgSF_BTN/MOG"/>
</dbReference>
<dbReference type="EMBL" id="AGTP01008883">
    <property type="status" value="NOT_ANNOTATED_CDS"/>
    <property type="molecule type" value="Genomic_DNA"/>
</dbReference>
<evidence type="ECO:0000313" key="8">
    <source>
        <dbReference type="Proteomes" id="UP000005215"/>
    </source>
</evidence>
<dbReference type="HOGENOM" id="CLU_013137_8_4_1"/>
<evidence type="ECO:0000259" key="6">
    <source>
        <dbReference type="Pfam" id="PF22705"/>
    </source>
</evidence>
<keyword evidence="8" id="KW-1185">Reference proteome</keyword>
<keyword evidence="5" id="KW-0393">Immunoglobulin domain</keyword>
<dbReference type="GO" id="GO:0001817">
    <property type="term" value="P:regulation of cytokine production"/>
    <property type="evidence" value="ECO:0007669"/>
    <property type="project" value="TreeGrafter"/>
</dbReference>
<dbReference type="EMBL" id="AGTP01008888">
    <property type="status" value="NOT_ANNOTATED_CDS"/>
    <property type="molecule type" value="Genomic_DNA"/>
</dbReference>
<keyword evidence="4" id="KW-0472">Membrane</keyword>
<evidence type="ECO:0000256" key="2">
    <source>
        <dbReference type="ARBA" id="ARBA00022692"/>
    </source>
</evidence>
<dbReference type="eggNOG" id="ENOG502TCM5">
    <property type="taxonomic scope" value="Eukaryota"/>
</dbReference>
<evidence type="ECO:0000256" key="1">
    <source>
        <dbReference type="ARBA" id="ARBA00004370"/>
    </source>
</evidence>
<dbReference type="EMBL" id="AGTP01008885">
    <property type="status" value="NOT_ANNOTATED_CDS"/>
    <property type="molecule type" value="Genomic_DNA"/>
</dbReference>
<dbReference type="InterPro" id="IPR013783">
    <property type="entry name" value="Ig-like_fold"/>
</dbReference>
<reference evidence="8" key="1">
    <citation type="submission" date="2011-11" db="EMBL/GenBank/DDBJ databases">
        <title>The Draft Genome of Spermophilus tridecemlineatus.</title>
        <authorList>
            <consortium name="The Broad Institute Genome Assembly &amp; Analysis Group"/>
            <consortium name="Computational R&amp;D Group"/>
            <consortium name="and Sequencing Platform"/>
            <person name="Di Palma F."/>
            <person name="Alfoldi J."/>
            <person name="Johnson J."/>
            <person name="Berlin A."/>
            <person name="Gnerre S."/>
            <person name="Jaffe D."/>
            <person name="MacCallum I."/>
            <person name="Young S."/>
            <person name="Walker B.J."/>
            <person name="Lindblad-Toh K."/>
        </authorList>
    </citation>
    <scope>NUCLEOTIDE SEQUENCE [LARGE SCALE GENOMIC DNA]</scope>
</reference>
<dbReference type="EMBL" id="AGTP01008889">
    <property type="status" value="NOT_ANNOTATED_CDS"/>
    <property type="molecule type" value="Genomic_DNA"/>
</dbReference>
<dbReference type="GeneTree" id="ENSGT00940000164707"/>
<dbReference type="InterPro" id="IPR036179">
    <property type="entry name" value="Ig-like_dom_sf"/>
</dbReference>
<dbReference type="InterPro" id="IPR053896">
    <property type="entry name" value="BTN3A2-like_Ig-C"/>
</dbReference>
<gene>
    <name evidence="7" type="primary">LOC101956706</name>
</gene>
<evidence type="ECO:0000256" key="4">
    <source>
        <dbReference type="ARBA" id="ARBA00023136"/>
    </source>
</evidence>
<dbReference type="EMBL" id="AGTP01008884">
    <property type="status" value="NOT_ANNOTATED_CDS"/>
    <property type="molecule type" value="Genomic_DNA"/>
</dbReference>
<dbReference type="Ensembl" id="ENSSTOT00000019949.2">
    <property type="protein sequence ID" value="ENSSTOP00000021581.2"/>
    <property type="gene ID" value="ENSSTOG00000023168.2"/>
</dbReference>